<dbReference type="PANTHER" id="PTHR30537:SF3">
    <property type="entry name" value="TRANSCRIPTIONAL REGULATORY PROTEIN"/>
    <property type="match status" value="1"/>
</dbReference>
<dbReference type="PANTHER" id="PTHR30537">
    <property type="entry name" value="HTH-TYPE TRANSCRIPTIONAL REGULATOR"/>
    <property type="match status" value="1"/>
</dbReference>
<gene>
    <name evidence="6" type="ORF">Rumeso_00424</name>
</gene>
<dbReference type="PATRIC" id="fig|442562.3.peg.423"/>
<dbReference type="InterPro" id="IPR000847">
    <property type="entry name" value="LysR_HTH_N"/>
</dbReference>
<dbReference type="Pfam" id="PF03466">
    <property type="entry name" value="LysR_substrate"/>
    <property type="match status" value="1"/>
</dbReference>
<dbReference type="STRING" id="442562.Rumeso_00424"/>
<evidence type="ECO:0000259" key="5">
    <source>
        <dbReference type="PROSITE" id="PS50931"/>
    </source>
</evidence>
<dbReference type="InterPro" id="IPR058163">
    <property type="entry name" value="LysR-type_TF_proteobact-type"/>
</dbReference>
<dbReference type="GO" id="GO:0043565">
    <property type="term" value="F:sequence-specific DNA binding"/>
    <property type="evidence" value="ECO:0007669"/>
    <property type="project" value="TreeGrafter"/>
</dbReference>
<dbReference type="GO" id="GO:0006351">
    <property type="term" value="P:DNA-templated transcription"/>
    <property type="evidence" value="ECO:0007669"/>
    <property type="project" value="TreeGrafter"/>
</dbReference>
<evidence type="ECO:0000256" key="4">
    <source>
        <dbReference type="ARBA" id="ARBA00023163"/>
    </source>
</evidence>
<sequence length="294" mass="32772">MTSWDEIRTAFQVARLGTVSGAAEALGVHHATVIRHIDSLEAELGAKLFQRHARGYTPTEAGRELLDAAQDTEERFAQLVGRIRGQGEGVTGELVVTSLLALSPYLAPILTEFQDSHPGVVVRYLTSQRLFRLEYGEAHVAIRAGQAPPSEPDNVVQLFVRMRTHLVASDAYIARHGLPRPDDLERHYFVGTDEGDGNDRAPFNKWIAALAPRERVTYRVGDNSSQLDAILAGAGLGFVWVKDSRERPQLHEVLPPREEWTVPHWLVTHVDLHRTPKVQAILALLKERARAWDA</sequence>
<dbReference type="Gene3D" id="3.40.190.290">
    <property type="match status" value="1"/>
</dbReference>
<name>A0A017HUY1_9RHOB</name>
<dbReference type="Pfam" id="PF00126">
    <property type="entry name" value="HTH_1"/>
    <property type="match status" value="1"/>
</dbReference>
<evidence type="ECO:0000256" key="2">
    <source>
        <dbReference type="ARBA" id="ARBA00023015"/>
    </source>
</evidence>
<dbReference type="GO" id="GO:0003700">
    <property type="term" value="F:DNA-binding transcription factor activity"/>
    <property type="evidence" value="ECO:0007669"/>
    <property type="project" value="InterPro"/>
</dbReference>
<dbReference type="HOGENOM" id="CLU_039613_2_0_5"/>
<keyword evidence="7" id="KW-1185">Reference proteome</keyword>
<dbReference type="InterPro" id="IPR036390">
    <property type="entry name" value="WH_DNA-bd_sf"/>
</dbReference>
<dbReference type="AlphaFoldDB" id="A0A017HUY1"/>
<feature type="domain" description="HTH lysR-type" evidence="5">
    <location>
        <begin position="1"/>
        <end position="59"/>
    </location>
</feature>
<protein>
    <submittedName>
        <fullName evidence="6">Transcriptional regulator, LysR family</fullName>
    </submittedName>
</protein>
<dbReference type="OrthoDB" id="9796526at2"/>
<dbReference type="PROSITE" id="PS50931">
    <property type="entry name" value="HTH_LYSR"/>
    <property type="match status" value="1"/>
</dbReference>
<evidence type="ECO:0000313" key="6">
    <source>
        <dbReference type="EMBL" id="EYD77963.1"/>
    </source>
</evidence>
<dbReference type="SUPFAM" id="SSF53850">
    <property type="entry name" value="Periplasmic binding protein-like II"/>
    <property type="match status" value="1"/>
</dbReference>
<reference evidence="6 7" key="1">
    <citation type="submission" date="2013-02" db="EMBL/GenBank/DDBJ databases">
        <authorList>
            <person name="Fiebig A."/>
            <person name="Goeker M."/>
            <person name="Klenk H.-P.P."/>
        </authorList>
    </citation>
    <scope>NUCLEOTIDE SEQUENCE [LARGE SCALE GENOMIC DNA]</scope>
    <source>
        <strain evidence="6 7">DSM 19309</strain>
    </source>
</reference>
<comment type="caution">
    <text evidence="6">The sequence shown here is derived from an EMBL/GenBank/DDBJ whole genome shotgun (WGS) entry which is preliminary data.</text>
</comment>
<dbReference type="Gene3D" id="1.10.10.10">
    <property type="entry name" value="Winged helix-like DNA-binding domain superfamily/Winged helix DNA-binding domain"/>
    <property type="match status" value="1"/>
</dbReference>
<dbReference type="Proteomes" id="UP000019666">
    <property type="component" value="Unassembled WGS sequence"/>
</dbReference>
<dbReference type="InterPro" id="IPR036388">
    <property type="entry name" value="WH-like_DNA-bd_sf"/>
</dbReference>
<keyword evidence="3" id="KW-0238">DNA-binding</keyword>
<evidence type="ECO:0000313" key="7">
    <source>
        <dbReference type="Proteomes" id="UP000019666"/>
    </source>
</evidence>
<evidence type="ECO:0000256" key="1">
    <source>
        <dbReference type="ARBA" id="ARBA00009437"/>
    </source>
</evidence>
<evidence type="ECO:0000256" key="3">
    <source>
        <dbReference type="ARBA" id="ARBA00023125"/>
    </source>
</evidence>
<dbReference type="InterPro" id="IPR005119">
    <property type="entry name" value="LysR_subst-bd"/>
</dbReference>
<accession>A0A017HUY1</accession>
<keyword evidence="2" id="KW-0805">Transcription regulation</keyword>
<dbReference type="EMBL" id="AOSK01000019">
    <property type="protein sequence ID" value="EYD77963.1"/>
    <property type="molecule type" value="Genomic_DNA"/>
</dbReference>
<organism evidence="6 7">
    <name type="scientific">Rubellimicrobium mesophilum DSM 19309</name>
    <dbReference type="NCBI Taxonomy" id="442562"/>
    <lineage>
        <taxon>Bacteria</taxon>
        <taxon>Pseudomonadati</taxon>
        <taxon>Pseudomonadota</taxon>
        <taxon>Alphaproteobacteria</taxon>
        <taxon>Rhodobacterales</taxon>
        <taxon>Roseobacteraceae</taxon>
        <taxon>Rubellimicrobium</taxon>
    </lineage>
</organism>
<keyword evidence="4" id="KW-0804">Transcription</keyword>
<comment type="similarity">
    <text evidence="1">Belongs to the LysR transcriptional regulatory family.</text>
</comment>
<proteinExistence type="inferred from homology"/>
<dbReference type="RefSeq" id="WP_037280641.1">
    <property type="nucleotide sequence ID" value="NZ_KK088575.1"/>
</dbReference>
<dbReference type="SUPFAM" id="SSF46785">
    <property type="entry name" value="Winged helix' DNA-binding domain"/>
    <property type="match status" value="1"/>
</dbReference>